<dbReference type="AlphaFoldDB" id="A0A147GZH6"/>
<organism evidence="3 4">
    <name type="scientific">Pseudacidovorax intermedius</name>
    <dbReference type="NCBI Taxonomy" id="433924"/>
    <lineage>
        <taxon>Bacteria</taxon>
        <taxon>Pseudomonadati</taxon>
        <taxon>Pseudomonadota</taxon>
        <taxon>Betaproteobacteria</taxon>
        <taxon>Burkholderiales</taxon>
        <taxon>Comamonadaceae</taxon>
        <taxon>Pseudacidovorax</taxon>
    </lineage>
</organism>
<evidence type="ECO:0000313" key="4">
    <source>
        <dbReference type="Proteomes" id="UP000072741"/>
    </source>
</evidence>
<evidence type="ECO:0000256" key="2">
    <source>
        <dbReference type="RuleBase" id="RU362080"/>
    </source>
</evidence>
<comment type="caution">
    <text evidence="3">The sequence shown here is derived from an EMBL/GenBank/DDBJ whole genome shotgun (WGS) entry which is preliminary data.</text>
</comment>
<dbReference type="InterPro" id="IPR006442">
    <property type="entry name" value="Antitoxin_Phd/YefM"/>
</dbReference>
<reference evidence="3 4" key="1">
    <citation type="journal article" date="2016" name="Front. Microbiol.">
        <title>Genomic Resource of Rice Seed Associated Bacteria.</title>
        <authorList>
            <person name="Midha S."/>
            <person name="Bansal K."/>
            <person name="Sharma S."/>
            <person name="Kumar N."/>
            <person name="Patil P.P."/>
            <person name="Chaudhry V."/>
            <person name="Patil P.B."/>
        </authorList>
    </citation>
    <scope>NUCLEOTIDE SEQUENCE [LARGE SCALE GENOMIC DNA]</scope>
    <source>
        <strain evidence="3 4">NS331</strain>
    </source>
</reference>
<evidence type="ECO:0000313" key="3">
    <source>
        <dbReference type="EMBL" id="KTT23111.1"/>
    </source>
</evidence>
<accession>A0A147GZH6</accession>
<dbReference type="Pfam" id="PF02604">
    <property type="entry name" value="PhdYeFM_antitox"/>
    <property type="match status" value="1"/>
</dbReference>
<dbReference type="EMBL" id="LDSL01000051">
    <property type="protein sequence ID" value="KTT23111.1"/>
    <property type="molecule type" value="Genomic_DNA"/>
</dbReference>
<dbReference type="Gene3D" id="3.40.1620.10">
    <property type="entry name" value="YefM-like domain"/>
    <property type="match status" value="1"/>
</dbReference>
<proteinExistence type="inferred from homology"/>
<name>A0A147GZH6_9BURK</name>
<comment type="function">
    <text evidence="2">Antitoxin component of a type II toxin-antitoxin (TA) system.</text>
</comment>
<gene>
    <name evidence="3" type="ORF">NS331_07720</name>
</gene>
<dbReference type="SUPFAM" id="SSF143120">
    <property type="entry name" value="YefM-like"/>
    <property type="match status" value="1"/>
</dbReference>
<dbReference type="RefSeq" id="WP_058641423.1">
    <property type="nucleotide sequence ID" value="NZ_LDSL01000051.1"/>
</dbReference>
<comment type="similarity">
    <text evidence="1 2">Belongs to the phD/YefM antitoxin family.</text>
</comment>
<dbReference type="InterPro" id="IPR036165">
    <property type="entry name" value="YefM-like_sf"/>
</dbReference>
<sequence>MHTVPIHQAKSQLSELIRAVENGEEVVLTRHGKRVIRLIKEPESVQPSIEARRQAIVAELQALRAKVAATAAGQGVGFDLLWHQHQAAQVSRTAAWGGADAAAMNTRKDADAGH</sequence>
<keyword evidence="4" id="KW-1185">Reference proteome</keyword>
<dbReference type="Proteomes" id="UP000072741">
    <property type="component" value="Unassembled WGS sequence"/>
</dbReference>
<dbReference type="NCBIfam" id="TIGR01552">
    <property type="entry name" value="phd_fam"/>
    <property type="match status" value="1"/>
</dbReference>
<protein>
    <recommendedName>
        <fullName evidence="2">Antitoxin</fullName>
    </recommendedName>
</protein>
<evidence type="ECO:0000256" key="1">
    <source>
        <dbReference type="ARBA" id="ARBA00009981"/>
    </source>
</evidence>